<evidence type="ECO:0000313" key="14">
    <source>
        <dbReference type="EMBL" id="QDU67792.1"/>
    </source>
</evidence>
<reference evidence="14 15" key="1">
    <citation type="submission" date="2019-02" db="EMBL/GenBank/DDBJ databases">
        <title>Deep-cultivation of Planctomycetes and their phenomic and genomic characterization uncovers novel biology.</title>
        <authorList>
            <person name="Wiegand S."/>
            <person name="Jogler M."/>
            <person name="Boedeker C."/>
            <person name="Pinto D."/>
            <person name="Vollmers J."/>
            <person name="Rivas-Marin E."/>
            <person name="Kohn T."/>
            <person name="Peeters S.H."/>
            <person name="Heuer A."/>
            <person name="Rast P."/>
            <person name="Oberbeckmann S."/>
            <person name="Bunk B."/>
            <person name="Jeske O."/>
            <person name="Meyerdierks A."/>
            <person name="Storesund J.E."/>
            <person name="Kallscheuer N."/>
            <person name="Luecker S."/>
            <person name="Lage O.M."/>
            <person name="Pohl T."/>
            <person name="Merkel B.J."/>
            <person name="Hornburger P."/>
            <person name="Mueller R.-W."/>
            <person name="Bruemmer F."/>
            <person name="Labrenz M."/>
            <person name="Spormann A.M."/>
            <person name="Op den Camp H."/>
            <person name="Overmann J."/>
            <person name="Amann R."/>
            <person name="Jetten M.S.M."/>
            <person name="Mascher T."/>
            <person name="Medema M.H."/>
            <person name="Devos D.P."/>
            <person name="Kaster A.-K."/>
            <person name="Ovreas L."/>
            <person name="Rohde M."/>
            <person name="Galperin M.Y."/>
            <person name="Jogler C."/>
        </authorList>
    </citation>
    <scope>NUCLEOTIDE SEQUENCE [LARGE SCALE GENOMIC DNA]</scope>
    <source>
        <strain evidence="14 15">Pla133</strain>
    </source>
</reference>
<dbReference type="Pfam" id="PF00924">
    <property type="entry name" value="MS_channel_2nd"/>
    <property type="match status" value="1"/>
</dbReference>
<dbReference type="InterPro" id="IPR010920">
    <property type="entry name" value="LSM_dom_sf"/>
</dbReference>
<comment type="similarity">
    <text evidence="2">Belongs to the MscS (TC 1.A.23) family.</text>
</comment>
<evidence type="ECO:0000259" key="11">
    <source>
        <dbReference type="Pfam" id="PF12794"/>
    </source>
</evidence>
<feature type="coiled-coil region" evidence="7">
    <location>
        <begin position="174"/>
        <end position="255"/>
    </location>
</feature>
<dbReference type="Pfam" id="PF12794">
    <property type="entry name" value="MscS_TM"/>
    <property type="match status" value="1"/>
</dbReference>
<organism evidence="14 15">
    <name type="scientific">Engelhardtia mirabilis</name>
    <dbReference type="NCBI Taxonomy" id="2528011"/>
    <lineage>
        <taxon>Bacteria</taxon>
        <taxon>Pseudomonadati</taxon>
        <taxon>Planctomycetota</taxon>
        <taxon>Planctomycetia</taxon>
        <taxon>Planctomycetia incertae sedis</taxon>
        <taxon>Engelhardtia</taxon>
    </lineage>
</organism>
<proteinExistence type="inferred from homology"/>
<feature type="domain" description="Mechanosensitive ion channel inner membrane" evidence="11">
    <location>
        <begin position="490"/>
        <end position="823"/>
    </location>
</feature>
<feature type="domain" description="Mechanosensitive ion channel MscS C-terminal" evidence="13">
    <location>
        <begin position="1081"/>
        <end position="1164"/>
    </location>
</feature>
<feature type="transmembrane region" description="Helical" evidence="9">
    <location>
        <begin position="716"/>
        <end position="736"/>
    </location>
</feature>
<feature type="region of interest" description="Disordered" evidence="8">
    <location>
        <begin position="841"/>
        <end position="910"/>
    </location>
</feature>
<evidence type="ECO:0000256" key="9">
    <source>
        <dbReference type="SAM" id="Phobius"/>
    </source>
</evidence>
<dbReference type="Gene3D" id="2.30.30.60">
    <property type="match status" value="1"/>
</dbReference>
<keyword evidence="6 9" id="KW-0472">Membrane</keyword>
<dbReference type="InterPro" id="IPR006685">
    <property type="entry name" value="MscS_channel_2nd"/>
</dbReference>
<feature type="compositionally biased region" description="Gly residues" evidence="8">
    <location>
        <begin position="862"/>
        <end position="881"/>
    </location>
</feature>
<evidence type="ECO:0000256" key="7">
    <source>
        <dbReference type="SAM" id="Coils"/>
    </source>
</evidence>
<dbReference type="InterPro" id="IPR023408">
    <property type="entry name" value="MscS_beta-dom_sf"/>
</dbReference>
<feature type="region of interest" description="Disordered" evidence="8">
    <location>
        <begin position="754"/>
        <end position="779"/>
    </location>
</feature>
<feature type="compositionally biased region" description="Low complexity" evidence="8">
    <location>
        <begin position="882"/>
        <end position="893"/>
    </location>
</feature>
<dbReference type="InterPro" id="IPR049278">
    <property type="entry name" value="MS_channel_C"/>
</dbReference>
<dbReference type="InterPro" id="IPR025692">
    <property type="entry name" value="MscS_IM_dom1"/>
</dbReference>
<name>A0A518BLD5_9BACT</name>
<feature type="region of interest" description="Disordered" evidence="8">
    <location>
        <begin position="1181"/>
        <end position="1203"/>
    </location>
</feature>
<dbReference type="GO" id="GO:0005886">
    <property type="term" value="C:plasma membrane"/>
    <property type="evidence" value="ECO:0007669"/>
    <property type="project" value="UniProtKB-SubCell"/>
</dbReference>
<evidence type="ECO:0000256" key="1">
    <source>
        <dbReference type="ARBA" id="ARBA00004651"/>
    </source>
</evidence>
<evidence type="ECO:0000256" key="2">
    <source>
        <dbReference type="ARBA" id="ARBA00008017"/>
    </source>
</evidence>
<dbReference type="KEGG" id="pbap:Pla133_28810"/>
<dbReference type="InterPro" id="IPR052702">
    <property type="entry name" value="MscS-like_channel"/>
</dbReference>
<accession>A0A518BLD5</accession>
<feature type="domain" description="Mechanosensitive ion channel MscS porin" evidence="12">
    <location>
        <begin position="32"/>
        <end position="254"/>
    </location>
</feature>
<dbReference type="Pfam" id="PF21082">
    <property type="entry name" value="MS_channel_3rd"/>
    <property type="match status" value="1"/>
</dbReference>
<dbReference type="SUPFAM" id="SSF50182">
    <property type="entry name" value="Sm-like ribonucleoproteins"/>
    <property type="match status" value="1"/>
</dbReference>
<dbReference type="RefSeq" id="WP_145066264.1">
    <property type="nucleotide sequence ID" value="NZ_CP036287.1"/>
</dbReference>
<keyword evidence="4 9" id="KW-0812">Transmembrane</keyword>
<sequence length="1203" mass="130756">MYAQIVLILALLLGAPAPQEIDLSTASIDARLEQLAEVEGADAEVEREALQAAKAFLARAIAARESAVRYRQDVQEAPSRAAALRERLDGPPAVVSTEEPADPNLGQSEQALAQAQAQLAAARESLAELDRRASANQQRTAAMPDELARLQQQIATAQELLIEPPVNDIDRARQVQASAEIEALKAEVNAVEAEREAIDQSRELAPLRREDANRQAAAAERAADFWQGKVEALRRAEAEAAASEAQNQQVEAVAKYEGLEDVTNRNSELADLRSGTNGLPVRIKRRLAELDQTRADRTEVARRFSSAKRRIDAGGVDQGMGSRLQRDLADLPTRAELRQSRRDIAERLSEVQLLLLAEEEERATLGDPSVAAANLIRELDPAETDVELQTLVADLFETRRKLQDSVVDEANQLLAILYDLKVAQTLLESVVAEYRVFIHENILWIRSTDLNPLPALLEAPVHSIELTARLAELVTQVMTPGHLGGRASPFLLLFCLVLILAALRRRLRRRLDELAERVRSYRTDSFQATARALVVTTLAALPIPLLLWSAGWTFSGSADEFTVALGRGLREVASILMALEFIRQLAKSRGLGEVHFRWSSEAMREVRRELRWFRPLIVPVALVALTLSSQTADGWNDSLGRIAFVVSMGILAGLLHRVLGTHGLLALDADAEVRSLIARSRQVWHLVAVALPLVLIVLALTGYYYTATQFELRLRYSLALALGLGLIQVLALRWLFVARRRLAIEQARDRARARAAESSDDSDAGTESGSTPGIDESAIDIPSLDAQTRQLFRSGITLSALVGAYLIWASALPALRGLDRVQLLPRPAILDAQEQALSALTDPTQQNLGAVAPGGDSKSRGTGSGDGSGYGGGGGGGGGNGDDPSQLDLSSSPVPGMGALSAPSGSESQSVVSGIPTRLTLADVMIALLLVALTTIGARNLPGLLEIALLQRLPLDAGARYAITTIVQYLIVVAGISAISTALGIGWEKIQWMAAALTFGLAFGLQEIFANFVSGLIILIERPVRVGDIVTVGSTEGRITKLRMRATTIQDWDRREFLVPNKEFITGSVINWTLTDPVTRVVVPVGIAYGSDVGKARTLLVEAAKSNKFVLDDPLPRAVFRRFGDSTLDFELRVFMANRDLWPQLIDSLHSQIDESFRKAKIEIAFPQRDLHLRSVSREAAEVLDEGRRDPDSGKKAEPGAKP</sequence>
<gene>
    <name evidence="14" type="primary">mscK_2</name>
    <name evidence="14" type="ORF">Pla133_28810</name>
</gene>
<evidence type="ECO:0000256" key="4">
    <source>
        <dbReference type="ARBA" id="ARBA00022692"/>
    </source>
</evidence>
<feature type="transmembrane region" description="Helical" evidence="9">
    <location>
        <begin position="966"/>
        <end position="987"/>
    </location>
</feature>
<feature type="transmembrane region" description="Helical" evidence="9">
    <location>
        <begin position="638"/>
        <end position="655"/>
    </location>
</feature>
<dbReference type="AlphaFoldDB" id="A0A518BLD5"/>
<feature type="transmembrane region" description="Helical" evidence="9">
    <location>
        <begin position="683"/>
        <end position="704"/>
    </location>
</feature>
<evidence type="ECO:0000259" key="10">
    <source>
        <dbReference type="Pfam" id="PF00924"/>
    </source>
</evidence>
<evidence type="ECO:0000259" key="12">
    <source>
        <dbReference type="Pfam" id="PF12795"/>
    </source>
</evidence>
<evidence type="ECO:0000256" key="5">
    <source>
        <dbReference type="ARBA" id="ARBA00022989"/>
    </source>
</evidence>
<dbReference type="Gene3D" id="1.10.287.1260">
    <property type="match status" value="1"/>
</dbReference>
<dbReference type="PANTHER" id="PTHR30347:SF1">
    <property type="entry name" value="MECHANOSENSITIVE CHANNEL MSCK"/>
    <property type="match status" value="1"/>
</dbReference>
<evidence type="ECO:0000259" key="13">
    <source>
        <dbReference type="Pfam" id="PF21082"/>
    </source>
</evidence>
<feature type="transmembrane region" description="Helical" evidence="9">
    <location>
        <begin position="528"/>
        <end position="549"/>
    </location>
</feature>
<evidence type="ECO:0000256" key="3">
    <source>
        <dbReference type="ARBA" id="ARBA00022475"/>
    </source>
</evidence>
<evidence type="ECO:0000313" key="15">
    <source>
        <dbReference type="Proteomes" id="UP000316921"/>
    </source>
</evidence>
<keyword evidence="15" id="KW-1185">Reference proteome</keyword>
<keyword evidence="7" id="KW-0175">Coiled coil</keyword>
<dbReference type="Pfam" id="PF12795">
    <property type="entry name" value="MscS_porin"/>
    <property type="match status" value="1"/>
</dbReference>
<dbReference type="InterPro" id="IPR024393">
    <property type="entry name" value="MscS_porin"/>
</dbReference>
<dbReference type="InterPro" id="IPR011066">
    <property type="entry name" value="MscS_channel_C_sf"/>
</dbReference>
<feature type="transmembrane region" description="Helical" evidence="9">
    <location>
        <begin position="924"/>
        <end position="945"/>
    </location>
</feature>
<dbReference type="SUPFAM" id="SSF82689">
    <property type="entry name" value="Mechanosensitive channel protein MscS (YggB), C-terminal domain"/>
    <property type="match status" value="1"/>
</dbReference>
<keyword evidence="3" id="KW-1003">Cell membrane</keyword>
<dbReference type="EMBL" id="CP036287">
    <property type="protein sequence ID" value="QDU67792.1"/>
    <property type="molecule type" value="Genomic_DNA"/>
</dbReference>
<dbReference type="GO" id="GO:0008381">
    <property type="term" value="F:mechanosensitive monoatomic ion channel activity"/>
    <property type="evidence" value="ECO:0007669"/>
    <property type="project" value="UniProtKB-ARBA"/>
</dbReference>
<feature type="coiled-coil region" evidence="7">
    <location>
        <begin position="105"/>
        <end position="139"/>
    </location>
</feature>
<feature type="transmembrane region" description="Helical" evidence="9">
    <location>
        <begin position="993"/>
        <end position="1020"/>
    </location>
</feature>
<comment type="subcellular location">
    <subcellularLocation>
        <location evidence="1">Cell membrane</location>
        <topology evidence="1">Multi-pass membrane protein</topology>
    </subcellularLocation>
</comment>
<protein>
    <submittedName>
        <fullName evidence="14">Mechanosensitive channel MscK</fullName>
    </submittedName>
</protein>
<feature type="domain" description="Mechanosensitive ion channel MscS" evidence="10">
    <location>
        <begin position="1008"/>
        <end position="1073"/>
    </location>
</feature>
<evidence type="ECO:0000256" key="6">
    <source>
        <dbReference type="ARBA" id="ARBA00023136"/>
    </source>
</evidence>
<dbReference type="Gene3D" id="3.30.70.100">
    <property type="match status" value="1"/>
</dbReference>
<feature type="transmembrane region" description="Helical" evidence="9">
    <location>
        <begin position="487"/>
        <end position="507"/>
    </location>
</feature>
<dbReference type="PANTHER" id="PTHR30347">
    <property type="entry name" value="POTASSIUM CHANNEL RELATED"/>
    <property type="match status" value="1"/>
</dbReference>
<keyword evidence="5 9" id="KW-1133">Transmembrane helix</keyword>
<evidence type="ECO:0000256" key="8">
    <source>
        <dbReference type="SAM" id="MobiDB-lite"/>
    </source>
</evidence>
<dbReference type="Proteomes" id="UP000316921">
    <property type="component" value="Chromosome"/>
</dbReference>